<accession>A0ABU0S7Y9</accession>
<feature type="transmembrane region" description="Helical" evidence="1">
    <location>
        <begin position="26"/>
        <end position="52"/>
    </location>
</feature>
<dbReference type="Proteomes" id="UP001237780">
    <property type="component" value="Unassembled WGS sequence"/>
</dbReference>
<organism evidence="2 3">
    <name type="scientific">Phyllobacterium ifriqiyense</name>
    <dbReference type="NCBI Taxonomy" id="314238"/>
    <lineage>
        <taxon>Bacteria</taxon>
        <taxon>Pseudomonadati</taxon>
        <taxon>Pseudomonadota</taxon>
        <taxon>Alphaproteobacteria</taxon>
        <taxon>Hyphomicrobiales</taxon>
        <taxon>Phyllobacteriaceae</taxon>
        <taxon>Phyllobacterium</taxon>
    </lineage>
</organism>
<evidence type="ECO:0000256" key="1">
    <source>
        <dbReference type="SAM" id="Phobius"/>
    </source>
</evidence>
<evidence type="ECO:0000313" key="3">
    <source>
        <dbReference type="Proteomes" id="UP001237780"/>
    </source>
</evidence>
<proteinExistence type="predicted"/>
<gene>
    <name evidence="2" type="ORF">QFZ34_002056</name>
</gene>
<keyword evidence="3" id="KW-1185">Reference proteome</keyword>
<protein>
    <submittedName>
        <fullName evidence="2">Membrane protein required for beta-lactamase induction</fullName>
    </submittedName>
</protein>
<keyword evidence="1" id="KW-0472">Membrane</keyword>
<evidence type="ECO:0000313" key="2">
    <source>
        <dbReference type="EMBL" id="MDQ0996874.1"/>
    </source>
</evidence>
<reference evidence="2 3" key="1">
    <citation type="submission" date="2023-07" db="EMBL/GenBank/DDBJ databases">
        <title>Comparative genomics of wheat-associated soil bacteria to identify genetic determinants of phenazine resistance.</title>
        <authorList>
            <person name="Mouncey N."/>
        </authorList>
    </citation>
    <scope>NUCLEOTIDE SEQUENCE [LARGE SCALE GENOMIC DNA]</scope>
    <source>
        <strain evidence="2 3">W4I11</strain>
    </source>
</reference>
<name>A0ABU0S7Y9_9HYPH</name>
<dbReference type="EMBL" id="JAUSZT010000003">
    <property type="protein sequence ID" value="MDQ0996874.1"/>
    <property type="molecule type" value="Genomic_DNA"/>
</dbReference>
<comment type="caution">
    <text evidence="2">The sequence shown here is derived from an EMBL/GenBank/DDBJ whole genome shotgun (WGS) entry which is preliminary data.</text>
</comment>
<keyword evidence="1" id="KW-0812">Transmembrane</keyword>
<sequence length="58" mass="6090">MNFLLGILSVAQILMAALIALFAVSAIHQILAAILFGFGVLTAALVVLIVAVERPQRS</sequence>
<keyword evidence="1" id="KW-1133">Transmembrane helix</keyword>